<evidence type="ECO:0000313" key="1">
    <source>
        <dbReference type="EMBL" id="MDC0713240.1"/>
    </source>
</evidence>
<organism evidence="1 2">
    <name type="scientific">Stigmatella ashevillensis</name>
    <dbReference type="NCBI Taxonomy" id="2995309"/>
    <lineage>
        <taxon>Bacteria</taxon>
        <taxon>Pseudomonadati</taxon>
        <taxon>Myxococcota</taxon>
        <taxon>Myxococcia</taxon>
        <taxon>Myxococcales</taxon>
        <taxon>Cystobacterineae</taxon>
        <taxon>Archangiaceae</taxon>
        <taxon>Stigmatella</taxon>
    </lineage>
</organism>
<dbReference type="EMBL" id="JAQNDM010000002">
    <property type="protein sequence ID" value="MDC0713240.1"/>
    <property type="molecule type" value="Genomic_DNA"/>
</dbReference>
<dbReference type="Proteomes" id="UP001221838">
    <property type="component" value="Unassembled WGS sequence"/>
</dbReference>
<accession>A0ABT5DJA0</accession>
<evidence type="ECO:0000313" key="2">
    <source>
        <dbReference type="Proteomes" id="UP001221838"/>
    </source>
</evidence>
<name>A0ABT5DJA0_9BACT</name>
<keyword evidence="2" id="KW-1185">Reference proteome</keyword>
<comment type="caution">
    <text evidence="1">The sequence shown here is derived from an EMBL/GenBank/DDBJ whole genome shotgun (WGS) entry which is preliminary data.</text>
</comment>
<gene>
    <name evidence="1" type="ORF">POL68_32560</name>
</gene>
<dbReference type="RefSeq" id="WP_272143449.1">
    <property type="nucleotide sequence ID" value="NZ_JAQNDM010000002.1"/>
</dbReference>
<proteinExistence type="predicted"/>
<dbReference type="InterPro" id="IPR011748">
    <property type="entry name" value="Unchr_phage_tail-like"/>
</dbReference>
<sequence>MRSAELVQLLPNVFQRAPQMGRRWKVLLEAMEGFHAPSEAALAELDALFDPRRTPDGFVSFLARWMDLELPVTTGLGRLRELVAAGAELSQWRGTARGLLLFLSTATGRRDFELDECVLGPDGVPRAFHICLRAPEELLPHRVLLEHIIDLEKPAYVTYELHFTASEAVGQGRR</sequence>
<dbReference type="NCBIfam" id="TIGR02242">
    <property type="entry name" value="tail_TIGR02242"/>
    <property type="match status" value="1"/>
</dbReference>
<reference evidence="1 2" key="1">
    <citation type="submission" date="2022-11" db="EMBL/GenBank/DDBJ databases">
        <title>Minimal conservation of predation-associated metabolite biosynthetic gene clusters underscores biosynthetic potential of Myxococcota including descriptions for ten novel species: Archangium lansinium sp. nov., Myxococcus landrumus sp. nov., Nannocystis bai.</title>
        <authorList>
            <person name="Ahearne A."/>
            <person name="Stevens C."/>
            <person name="Dowd S."/>
        </authorList>
    </citation>
    <scope>NUCLEOTIDE SEQUENCE [LARGE SCALE GENOMIC DNA]</scope>
    <source>
        <strain evidence="1 2">NCWAL01</strain>
    </source>
</reference>
<protein>
    <submittedName>
        <fullName evidence="1">Phage tail protein</fullName>
    </submittedName>
</protein>